<feature type="region of interest" description="Disordered" evidence="1">
    <location>
        <begin position="35"/>
        <end position="68"/>
    </location>
</feature>
<feature type="transmembrane region" description="Helical" evidence="2">
    <location>
        <begin position="12"/>
        <end position="30"/>
    </location>
</feature>
<keyword evidence="4" id="KW-1185">Reference proteome</keyword>
<dbReference type="RefSeq" id="WP_029941049.1">
    <property type="nucleotide sequence ID" value="NZ_BSOO01000013.1"/>
</dbReference>
<keyword evidence="2" id="KW-1133">Transmembrane helix</keyword>
<sequence>MSLGDYLAANNLFILGAVFLVVLASLLWFLRKPANRHPMEGDRGRALDEERARGNAEDVVDVPDIRRP</sequence>
<gene>
    <name evidence="3" type="ORF">GCM10007925_14560</name>
</gene>
<keyword evidence="2" id="KW-0812">Transmembrane</keyword>
<dbReference type="EMBL" id="BSOO01000013">
    <property type="protein sequence ID" value="GLR47743.1"/>
    <property type="molecule type" value="Genomic_DNA"/>
</dbReference>
<name>A0ABQ5Z4L4_9SPHN</name>
<organism evidence="3 4">
    <name type="scientific">Sphingomonas astaxanthinifaciens DSM 22298</name>
    <dbReference type="NCBI Taxonomy" id="1123267"/>
    <lineage>
        <taxon>Bacteria</taxon>
        <taxon>Pseudomonadati</taxon>
        <taxon>Pseudomonadota</taxon>
        <taxon>Alphaproteobacteria</taxon>
        <taxon>Sphingomonadales</taxon>
        <taxon>Sphingomonadaceae</taxon>
        <taxon>Sphingomonas</taxon>
    </lineage>
</organism>
<evidence type="ECO:0008006" key="5">
    <source>
        <dbReference type="Google" id="ProtNLM"/>
    </source>
</evidence>
<keyword evidence="2" id="KW-0472">Membrane</keyword>
<feature type="compositionally biased region" description="Basic and acidic residues" evidence="1">
    <location>
        <begin position="37"/>
        <end position="56"/>
    </location>
</feature>
<reference evidence="4" key="1">
    <citation type="journal article" date="2019" name="Int. J. Syst. Evol. Microbiol.">
        <title>The Global Catalogue of Microorganisms (GCM) 10K type strain sequencing project: providing services to taxonomists for standard genome sequencing and annotation.</title>
        <authorList>
            <consortium name="The Broad Institute Genomics Platform"/>
            <consortium name="The Broad Institute Genome Sequencing Center for Infectious Disease"/>
            <person name="Wu L."/>
            <person name="Ma J."/>
        </authorList>
    </citation>
    <scope>NUCLEOTIDE SEQUENCE [LARGE SCALE GENOMIC DNA]</scope>
    <source>
        <strain evidence="4">NBRC 102146</strain>
    </source>
</reference>
<protein>
    <recommendedName>
        <fullName evidence="5">Cytochrome c oxidase cbb3-type subunit 4</fullName>
    </recommendedName>
</protein>
<evidence type="ECO:0000313" key="3">
    <source>
        <dbReference type="EMBL" id="GLR47743.1"/>
    </source>
</evidence>
<dbReference type="Proteomes" id="UP001156703">
    <property type="component" value="Unassembled WGS sequence"/>
</dbReference>
<evidence type="ECO:0000256" key="1">
    <source>
        <dbReference type="SAM" id="MobiDB-lite"/>
    </source>
</evidence>
<evidence type="ECO:0000313" key="4">
    <source>
        <dbReference type="Proteomes" id="UP001156703"/>
    </source>
</evidence>
<accession>A0ABQ5Z4L4</accession>
<proteinExistence type="predicted"/>
<comment type="caution">
    <text evidence="3">The sequence shown here is derived from an EMBL/GenBank/DDBJ whole genome shotgun (WGS) entry which is preliminary data.</text>
</comment>
<evidence type="ECO:0000256" key="2">
    <source>
        <dbReference type="SAM" id="Phobius"/>
    </source>
</evidence>